<dbReference type="PROSITE" id="PS50011">
    <property type="entry name" value="PROTEIN_KINASE_DOM"/>
    <property type="match status" value="1"/>
</dbReference>
<evidence type="ECO:0000256" key="11">
    <source>
        <dbReference type="ARBA" id="ARBA00047899"/>
    </source>
</evidence>
<dbReference type="Gene3D" id="3.30.200.20">
    <property type="entry name" value="Phosphorylase Kinase, domain 1"/>
    <property type="match status" value="1"/>
</dbReference>
<dbReference type="AlphaFoldDB" id="A0A5E4A977"/>
<keyword evidence="9 13" id="KW-0067">ATP-binding</keyword>
<dbReference type="Pfam" id="PF00069">
    <property type="entry name" value="Pkinase"/>
    <property type="match status" value="1"/>
</dbReference>
<protein>
    <recommendedName>
        <fullName evidence="2">non-specific serine/threonine protein kinase</fullName>
        <ecNumber evidence="2">2.7.11.1</ecNumber>
    </recommendedName>
</protein>
<keyword evidence="3" id="KW-0723">Serine/threonine-protein kinase</keyword>
<evidence type="ECO:0000256" key="8">
    <source>
        <dbReference type="ARBA" id="ARBA00022777"/>
    </source>
</evidence>
<feature type="region of interest" description="Disordered" evidence="15">
    <location>
        <begin position="1"/>
        <end position="50"/>
    </location>
</feature>
<proteinExistence type="predicted"/>
<dbReference type="GO" id="GO:0004674">
    <property type="term" value="F:protein serine/threonine kinase activity"/>
    <property type="evidence" value="ECO:0007669"/>
    <property type="project" value="UniProtKB-KW"/>
</dbReference>
<keyword evidence="6 13" id="KW-0547">Nucleotide-binding</keyword>
<keyword evidence="4" id="KW-0132">Cell division</keyword>
<comment type="caution">
    <text evidence="17">The sequence shown here is derived from an EMBL/GenBank/DDBJ whole genome shotgun (WGS) entry which is preliminary data.</text>
</comment>
<reference evidence="17" key="1">
    <citation type="submission" date="2019-04" db="EMBL/GenBank/DDBJ databases">
        <authorList>
            <person name="Alioto T."/>
            <person name="Alioto T."/>
        </authorList>
    </citation>
    <scope>NUCLEOTIDE SEQUENCE [LARGE SCALE GENOMIC DNA]</scope>
</reference>
<dbReference type="EC" id="2.7.11.1" evidence="2"/>
<evidence type="ECO:0000256" key="4">
    <source>
        <dbReference type="ARBA" id="ARBA00022618"/>
    </source>
</evidence>
<feature type="domain" description="Protein kinase" evidence="16">
    <location>
        <begin position="59"/>
        <end position="190"/>
    </location>
</feature>
<accession>A0A5E4A977</accession>
<dbReference type="InterPro" id="IPR011009">
    <property type="entry name" value="Kinase-like_dom_sf"/>
</dbReference>
<feature type="binding site" evidence="13">
    <location>
        <position position="69"/>
    </location>
    <ligand>
        <name>ATP</name>
        <dbReference type="ChEBI" id="CHEBI:30616"/>
    </ligand>
</feature>
<dbReference type="GO" id="GO:0005819">
    <property type="term" value="C:spindle"/>
    <property type="evidence" value="ECO:0007669"/>
    <property type="project" value="UniProtKB-SubCell"/>
</dbReference>
<name>A0A5E4A977_MARMO</name>
<evidence type="ECO:0000256" key="9">
    <source>
        <dbReference type="ARBA" id="ARBA00022840"/>
    </source>
</evidence>
<evidence type="ECO:0000256" key="2">
    <source>
        <dbReference type="ARBA" id="ARBA00012513"/>
    </source>
</evidence>
<comment type="subcellular location">
    <subcellularLocation>
        <location evidence="1">Cytoplasm</location>
        <location evidence="1">Cytoskeleton</location>
        <location evidence="1">Spindle</location>
    </subcellularLocation>
</comment>
<keyword evidence="18" id="KW-1185">Reference proteome</keyword>
<evidence type="ECO:0000313" key="18">
    <source>
        <dbReference type="Proteomes" id="UP000335636"/>
    </source>
</evidence>
<dbReference type="PROSITE" id="PS00107">
    <property type="entry name" value="PROTEIN_KINASE_ATP"/>
    <property type="match status" value="1"/>
</dbReference>
<dbReference type="Proteomes" id="UP000335636">
    <property type="component" value="Unassembled WGS sequence"/>
</dbReference>
<keyword evidence="8" id="KW-0418">Kinase</keyword>
<dbReference type="SMART" id="SM00220">
    <property type="entry name" value="S_TKc"/>
    <property type="match status" value="1"/>
</dbReference>
<dbReference type="InterPro" id="IPR030616">
    <property type="entry name" value="Aur-like"/>
</dbReference>
<evidence type="ECO:0000256" key="10">
    <source>
        <dbReference type="ARBA" id="ARBA00023306"/>
    </source>
</evidence>
<dbReference type="GO" id="GO:0051301">
    <property type="term" value="P:cell division"/>
    <property type="evidence" value="ECO:0007669"/>
    <property type="project" value="UniProtKB-KW"/>
</dbReference>
<evidence type="ECO:0000256" key="1">
    <source>
        <dbReference type="ARBA" id="ARBA00004186"/>
    </source>
</evidence>
<gene>
    <name evidence="17" type="ORF">MONAX_5E025783</name>
</gene>
<feature type="binding site" evidence="13">
    <location>
        <begin position="137"/>
        <end position="139"/>
    </location>
    <ligand>
        <name>ATP</name>
        <dbReference type="ChEBI" id="CHEBI:30616"/>
    </ligand>
</feature>
<dbReference type="EMBL" id="CABDUW010000033">
    <property type="protein sequence ID" value="VTJ53823.1"/>
    <property type="molecule type" value="Genomic_DNA"/>
</dbReference>
<feature type="binding site" evidence="13 14">
    <location>
        <position position="88"/>
    </location>
    <ligand>
        <name>ATP</name>
        <dbReference type="ChEBI" id="CHEBI:30616"/>
    </ligand>
</feature>
<evidence type="ECO:0000313" key="17">
    <source>
        <dbReference type="EMBL" id="VTJ53823.1"/>
    </source>
</evidence>
<evidence type="ECO:0000256" key="14">
    <source>
        <dbReference type="PROSITE-ProRule" id="PRU10141"/>
    </source>
</evidence>
<organism evidence="17 18">
    <name type="scientific">Marmota monax</name>
    <name type="common">Woodchuck</name>
    <dbReference type="NCBI Taxonomy" id="9995"/>
    <lineage>
        <taxon>Eukaryota</taxon>
        <taxon>Metazoa</taxon>
        <taxon>Chordata</taxon>
        <taxon>Craniata</taxon>
        <taxon>Vertebrata</taxon>
        <taxon>Euteleostomi</taxon>
        <taxon>Mammalia</taxon>
        <taxon>Eutheria</taxon>
        <taxon>Euarchontoglires</taxon>
        <taxon>Glires</taxon>
        <taxon>Rodentia</taxon>
        <taxon>Sciuromorpha</taxon>
        <taxon>Sciuridae</taxon>
        <taxon>Xerinae</taxon>
        <taxon>Marmotini</taxon>
        <taxon>Marmota</taxon>
    </lineage>
</organism>
<evidence type="ECO:0000256" key="7">
    <source>
        <dbReference type="ARBA" id="ARBA00022776"/>
    </source>
</evidence>
<sequence length="190" mass="21112">MDPGCQLQRAQEGPGSPSPVSSSTQRRRSSRVPRGPAGAAVGQTQPGTPAVKPFTINDFEIGRPLGKGKFGNVYLARLKENHFIVALKVLFKSQIEKAGLEHQLRREVEIQAHLRHPNILCLYNYFYDSRRIYLILEFAPRGELYHLLQRRGPLDEQRTATVRGPGLWGPWAHCRPVVGRGGSVAGQIAV</sequence>
<comment type="catalytic activity">
    <reaction evidence="12">
        <text>L-seryl-[protein] + ATP = O-phospho-L-seryl-[protein] + ADP + H(+)</text>
        <dbReference type="Rhea" id="RHEA:17989"/>
        <dbReference type="Rhea" id="RHEA-COMP:9863"/>
        <dbReference type="Rhea" id="RHEA-COMP:11604"/>
        <dbReference type="ChEBI" id="CHEBI:15378"/>
        <dbReference type="ChEBI" id="CHEBI:29999"/>
        <dbReference type="ChEBI" id="CHEBI:30616"/>
        <dbReference type="ChEBI" id="CHEBI:83421"/>
        <dbReference type="ChEBI" id="CHEBI:456216"/>
        <dbReference type="EC" id="2.7.11.1"/>
    </reaction>
</comment>
<evidence type="ECO:0000256" key="15">
    <source>
        <dbReference type="SAM" id="MobiDB-lite"/>
    </source>
</evidence>
<dbReference type="FunFam" id="3.30.200.20:FF:000042">
    <property type="entry name" value="Aurora kinase A"/>
    <property type="match status" value="1"/>
</dbReference>
<evidence type="ECO:0000259" key="16">
    <source>
        <dbReference type="PROSITE" id="PS50011"/>
    </source>
</evidence>
<dbReference type="InterPro" id="IPR000719">
    <property type="entry name" value="Prot_kinase_dom"/>
</dbReference>
<evidence type="ECO:0000256" key="13">
    <source>
        <dbReference type="PIRSR" id="PIRSR630616-2"/>
    </source>
</evidence>
<dbReference type="PANTHER" id="PTHR24350">
    <property type="entry name" value="SERINE/THREONINE-PROTEIN KINASE IAL-RELATED"/>
    <property type="match status" value="1"/>
</dbReference>
<keyword evidence="5" id="KW-0808">Transferase</keyword>
<keyword evidence="7" id="KW-0498">Mitosis</keyword>
<evidence type="ECO:0000256" key="12">
    <source>
        <dbReference type="ARBA" id="ARBA00048679"/>
    </source>
</evidence>
<dbReference type="SUPFAM" id="SSF56112">
    <property type="entry name" value="Protein kinase-like (PK-like)"/>
    <property type="match status" value="1"/>
</dbReference>
<comment type="catalytic activity">
    <reaction evidence="11">
        <text>L-threonyl-[protein] + ATP = O-phospho-L-threonyl-[protein] + ADP + H(+)</text>
        <dbReference type="Rhea" id="RHEA:46608"/>
        <dbReference type="Rhea" id="RHEA-COMP:11060"/>
        <dbReference type="Rhea" id="RHEA-COMP:11605"/>
        <dbReference type="ChEBI" id="CHEBI:15378"/>
        <dbReference type="ChEBI" id="CHEBI:30013"/>
        <dbReference type="ChEBI" id="CHEBI:30616"/>
        <dbReference type="ChEBI" id="CHEBI:61977"/>
        <dbReference type="ChEBI" id="CHEBI:456216"/>
        <dbReference type="EC" id="2.7.11.1"/>
    </reaction>
</comment>
<dbReference type="GO" id="GO:0005524">
    <property type="term" value="F:ATP binding"/>
    <property type="evidence" value="ECO:0007669"/>
    <property type="project" value="UniProtKB-UniRule"/>
</dbReference>
<evidence type="ECO:0000256" key="3">
    <source>
        <dbReference type="ARBA" id="ARBA00022527"/>
    </source>
</evidence>
<feature type="compositionally biased region" description="Low complexity" evidence="15">
    <location>
        <begin position="13"/>
        <end position="24"/>
    </location>
</feature>
<dbReference type="InterPro" id="IPR017441">
    <property type="entry name" value="Protein_kinase_ATP_BS"/>
</dbReference>
<evidence type="ECO:0000256" key="5">
    <source>
        <dbReference type="ARBA" id="ARBA00022679"/>
    </source>
</evidence>
<keyword evidence="10" id="KW-0131">Cell cycle</keyword>
<evidence type="ECO:0000256" key="6">
    <source>
        <dbReference type="ARBA" id="ARBA00022741"/>
    </source>
</evidence>